<dbReference type="PANTHER" id="PTHR33639:SF2">
    <property type="entry name" value="DUF393 DOMAIN-CONTAINING PROTEIN"/>
    <property type="match status" value="1"/>
</dbReference>
<dbReference type="PANTHER" id="PTHR33639">
    <property type="entry name" value="THIOL-DISULFIDE OXIDOREDUCTASE DCC"/>
    <property type="match status" value="1"/>
</dbReference>
<dbReference type="OrthoDB" id="9785438at2"/>
<reference evidence="2" key="1">
    <citation type="submission" date="2017-06" db="EMBL/GenBank/DDBJ databases">
        <authorList>
            <person name="Varghese N."/>
            <person name="Submissions S."/>
        </authorList>
    </citation>
    <scope>NUCLEOTIDE SEQUENCE [LARGE SCALE GENOMIC DNA]</scope>
    <source>
        <strain evidence="2">DSM 11116</strain>
    </source>
</reference>
<keyword evidence="2" id="KW-1185">Reference proteome</keyword>
<dbReference type="AlphaFoldDB" id="A0A212U926"/>
<accession>A0A212U926</accession>
<gene>
    <name evidence="1" type="ORF">SAMN06265337_2428</name>
</gene>
<dbReference type="EMBL" id="FYEW01000002">
    <property type="protein sequence ID" value="SNC74554.1"/>
    <property type="molecule type" value="Genomic_DNA"/>
</dbReference>
<name>A0A212U926_9BACT</name>
<dbReference type="Pfam" id="PF04134">
    <property type="entry name" value="DCC1-like"/>
    <property type="match status" value="1"/>
</dbReference>
<evidence type="ECO:0000313" key="1">
    <source>
        <dbReference type="EMBL" id="SNC74554.1"/>
    </source>
</evidence>
<sequence>MPPRSATILFDGVCNLCSGFVQFVIGRDPNQYFQFASLQSDTGRALLAQHGLTPTITPETVILLENGQAYAYSTAVLRIFRHLNGGWRLLYMARVLPRFVRDAAYRLVARNRYRWFGQQESCLLPTPALRQRFL</sequence>
<dbReference type="InterPro" id="IPR007263">
    <property type="entry name" value="DCC1-like"/>
</dbReference>
<dbReference type="GO" id="GO:0015035">
    <property type="term" value="F:protein-disulfide reductase activity"/>
    <property type="evidence" value="ECO:0007669"/>
    <property type="project" value="InterPro"/>
</dbReference>
<dbReference type="RefSeq" id="WP_088843791.1">
    <property type="nucleotide sequence ID" value="NZ_FYEW01000002.1"/>
</dbReference>
<evidence type="ECO:0000313" key="2">
    <source>
        <dbReference type="Proteomes" id="UP000198131"/>
    </source>
</evidence>
<proteinExistence type="predicted"/>
<dbReference type="InterPro" id="IPR052927">
    <property type="entry name" value="DCC_oxidoreductase"/>
</dbReference>
<organism evidence="1 2">
    <name type="scientific">Hymenobacter gelipurpurascens</name>
    <dbReference type="NCBI Taxonomy" id="89968"/>
    <lineage>
        <taxon>Bacteria</taxon>
        <taxon>Pseudomonadati</taxon>
        <taxon>Bacteroidota</taxon>
        <taxon>Cytophagia</taxon>
        <taxon>Cytophagales</taxon>
        <taxon>Hymenobacteraceae</taxon>
        <taxon>Hymenobacter</taxon>
    </lineage>
</organism>
<protein>
    <submittedName>
        <fullName evidence="1">Predicted thiol-disulfide oxidoreductase YuxK, DCC family</fullName>
    </submittedName>
</protein>
<dbReference type="Proteomes" id="UP000198131">
    <property type="component" value="Unassembled WGS sequence"/>
</dbReference>